<evidence type="ECO:0000313" key="3">
    <source>
        <dbReference type="EMBL" id="CAF3729059.1"/>
    </source>
</evidence>
<evidence type="ECO:0000256" key="2">
    <source>
        <dbReference type="ARBA" id="ARBA00023002"/>
    </source>
</evidence>
<dbReference type="Proteomes" id="UP000663862">
    <property type="component" value="Unassembled WGS sequence"/>
</dbReference>
<dbReference type="EMBL" id="CAJNYU010004144">
    <property type="protein sequence ID" value="CAF3729059.1"/>
    <property type="molecule type" value="Genomic_DNA"/>
</dbReference>
<dbReference type="PANTHER" id="PTHR24321">
    <property type="entry name" value="DEHYDROGENASES, SHORT CHAIN"/>
    <property type="match status" value="1"/>
</dbReference>
<sequence length="269" mass="28495">MATSKGNESWSKVLLDNVVVITGAGGGIGSAISHTCALQGAKVVVSDVNKAAADKVVADIIATRNQEPDRIMSIKLDTADEKTIEEAVAKVVEKWGTIHVLVNAAANFTVGSIEDVSAAQWSQVFNVNVRGFALMAKHIVPLLKQQRSGSIIQIASISGVVAPLNFVPYSTAKGAVIQMTRNLALDLGSYNIRCNSISPGCIETPPVRKLAASLNMTLERFAQTQAQKQCMKRIGTPQEVANMIVFLASDLCPFITGANLLVDGGYTAI</sequence>
<dbReference type="EMBL" id="CAJOBQ010000541">
    <property type="protein sequence ID" value="CAF4377031.1"/>
    <property type="molecule type" value="Genomic_DNA"/>
</dbReference>
<proteinExistence type="inferred from homology"/>
<dbReference type="Gene3D" id="3.40.50.720">
    <property type="entry name" value="NAD(P)-binding Rossmann-like Domain"/>
    <property type="match status" value="1"/>
</dbReference>
<dbReference type="InterPro" id="IPR020904">
    <property type="entry name" value="Sc_DH/Rdtase_CS"/>
</dbReference>
<organism evidence="4 5">
    <name type="scientific">Rotaria socialis</name>
    <dbReference type="NCBI Taxonomy" id="392032"/>
    <lineage>
        <taxon>Eukaryota</taxon>
        <taxon>Metazoa</taxon>
        <taxon>Spiralia</taxon>
        <taxon>Gnathifera</taxon>
        <taxon>Rotifera</taxon>
        <taxon>Eurotatoria</taxon>
        <taxon>Bdelloidea</taxon>
        <taxon>Philodinida</taxon>
        <taxon>Philodinidae</taxon>
        <taxon>Rotaria</taxon>
    </lineage>
</organism>
<evidence type="ECO:0000256" key="1">
    <source>
        <dbReference type="ARBA" id="ARBA00006484"/>
    </source>
</evidence>
<dbReference type="CDD" id="cd05233">
    <property type="entry name" value="SDR_c"/>
    <property type="match status" value="1"/>
</dbReference>
<evidence type="ECO:0000313" key="4">
    <source>
        <dbReference type="EMBL" id="CAF4377031.1"/>
    </source>
</evidence>
<reference evidence="4" key="1">
    <citation type="submission" date="2021-02" db="EMBL/GenBank/DDBJ databases">
        <authorList>
            <person name="Nowell W R."/>
        </authorList>
    </citation>
    <scope>NUCLEOTIDE SEQUENCE</scope>
</reference>
<dbReference type="Proteomes" id="UP000663869">
    <property type="component" value="Unassembled WGS sequence"/>
</dbReference>
<evidence type="ECO:0000313" key="5">
    <source>
        <dbReference type="Proteomes" id="UP000663862"/>
    </source>
</evidence>
<accession>A0A820MNJ1</accession>
<dbReference type="GO" id="GO:0016491">
    <property type="term" value="F:oxidoreductase activity"/>
    <property type="evidence" value="ECO:0007669"/>
    <property type="project" value="UniProtKB-KW"/>
</dbReference>
<protein>
    <submittedName>
        <fullName evidence="4">Uncharacterized protein</fullName>
    </submittedName>
</protein>
<dbReference type="AlphaFoldDB" id="A0A820MNJ1"/>
<name>A0A820MNJ1_9BILA</name>
<dbReference type="PRINTS" id="PR00080">
    <property type="entry name" value="SDRFAMILY"/>
</dbReference>
<dbReference type="InterPro" id="IPR002347">
    <property type="entry name" value="SDR_fam"/>
</dbReference>
<keyword evidence="2" id="KW-0560">Oxidoreductase</keyword>
<comment type="caution">
    <text evidence="4">The sequence shown here is derived from an EMBL/GenBank/DDBJ whole genome shotgun (WGS) entry which is preliminary data.</text>
</comment>
<dbReference type="PROSITE" id="PS00061">
    <property type="entry name" value="ADH_SHORT"/>
    <property type="match status" value="1"/>
</dbReference>
<dbReference type="Pfam" id="PF13561">
    <property type="entry name" value="adh_short_C2"/>
    <property type="match status" value="1"/>
</dbReference>
<gene>
    <name evidence="3" type="ORF">FME351_LOCUS29564</name>
    <name evidence="4" type="ORF">TSG867_LOCUS11309</name>
</gene>
<dbReference type="FunFam" id="3.40.50.720:FF:000084">
    <property type="entry name" value="Short-chain dehydrogenase reductase"/>
    <property type="match status" value="1"/>
</dbReference>
<dbReference type="SUPFAM" id="SSF51735">
    <property type="entry name" value="NAD(P)-binding Rossmann-fold domains"/>
    <property type="match status" value="1"/>
</dbReference>
<dbReference type="PANTHER" id="PTHR24321:SF8">
    <property type="entry name" value="ESTRADIOL 17-BETA-DEHYDROGENASE 8-RELATED"/>
    <property type="match status" value="1"/>
</dbReference>
<comment type="similarity">
    <text evidence="1">Belongs to the short-chain dehydrogenases/reductases (SDR) family.</text>
</comment>
<dbReference type="PRINTS" id="PR00081">
    <property type="entry name" value="GDHRDH"/>
</dbReference>
<dbReference type="InterPro" id="IPR036291">
    <property type="entry name" value="NAD(P)-bd_dom_sf"/>
</dbReference>
<dbReference type="NCBIfam" id="NF005559">
    <property type="entry name" value="PRK07231.1"/>
    <property type="match status" value="1"/>
</dbReference>